<dbReference type="PROSITE" id="PS00166">
    <property type="entry name" value="ENOYL_COA_HYDRATASE"/>
    <property type="match status" value="1"/>
</dbReference>
<dbReference type="Gene3D" id="1.10.12.10">
    <property type="entry name" value="Lyase 2-enoyl-coa Hydratase, Chain A, domain 2"/>
    <property type="match status" value="1"/>
</dbReference>
<dbReference type="InterPro" id="IPR029045">
    <property type="entry name" value="ClpP/crotonase-like_dom_sf"/>
</dbReference>
<dbReference type="InterPro" id="IPR001753">
    <property type="entry name" value="Enoyl-CoA_hydra/iso"/>
</dbReference>
<name>A0ABR1G9X2_AURAN</name>
<evidence type="ECO:0000256" key="2">
    <source>
        <dbReference type="RuleBase" id="RU003707"/>
    </source>
</evidence>
<dbReference type="Pfam" id="PF00378">
    <property type="entry name" value="ECH_1"/>
    <property type="match status" value="1"/>
</dbReference>
<evidence type="ECO:0000313" key="4">
    <source>
        <dbReference type="Proteomes" id="UP001363151"/>
    </source>
</evidence>
<dbReference type="SUPFAM" id="SSF52096">
    <property type="entry name" value="ClpP/crotonase"/>
    <property type="match status" value="1"/>
</dbReference>
<keyword evidence="3" id="KW-0413">Isomerase</keyword>
<accession>A0ABR1G9X2</accession>
<proteinExistence type="inferred from homology"/>
<sequence length="429" mass="45512">MAAFDGTSFPAKFVVPGRVAKGAIVRAGCELDTALVETCMPGTEMEVVEVGTNAKGTTRYRLVTPVEGWVSDKSVEYVPPPEAEPADPTDDLEAFMAQSPITTKGAVLFKVEDGVGVVTFNQPENNNALSAAIFVGLMRRGAARNNVHVELQAAVVEARNPRHGTRPCVKYAYDHVGELRVIFIKSAGRIWCAGGDPKDFQAAQKMESEGRAADNSAGAQEFANRLKYVNECPVPVVALVAGPVFGGGVGICSVCDMVVCTERAAFQLSEVKLGVIPATISPYVVHCVQIKSSNRLQSHWLICTQVVQAMGVRNARRYFTTGEPINAATAEAIGLVEVVKDVKGLEEAAQKICDNFTLAAPHAVAASKALVFGVGGKEITPELVDYTAAQLAPIRVQGRGVVGMKAALAQQKPDWAKKPLKVKPGGGRA</sequence>
<dbReference type="InterPro" id="IPR051683">
    <property type="entry name" value="Enoyl-CoA_Hydratase/Isomerase"/>
</dbReference>
<dbReference type="PANTHER" id="PTHR42964">
    <property type="entry name" value="ENOYL-COA HYDRATASE"/>
    <property type="match status" value="1"/>
</dbReference>
<comment type="caution">
    <text evidence="3">The sequence shown here is derived from an EMBL/GenBank/DDBJ whole genome shotgun (WGS) entry which is preliminary data.</text>
</comment>
<dbReference type="GO" id="GO:0016853">
    <property type="term" value="F:isomerase activity"/>
    <property type="evidence" value="ECO:0007669"/>
    <property type="project" value="UniProtKB-KW"/>
</dbReference>
<dbReference type="InterPro" id="IPR018376">
    <property type="entry name" value="Enoyl-CoA_hyd/isom_CS"/>
</dbReference>
<dbReference type="InterPro" id="IPR014748">
    <property type="entry name" value="Enoyl-CoA_hydra_C"/>
</dbReference>
<evidence type="ECO:0000256" key="1">
    <source>
        <dbReference type="ARBA" id="ARBA00005254"/>
    </source>
</evidence>
<keyword evidence="4" id="KW-1185">Reference proteome</keyword>
<dbReference type="CDD" id="cd06558">
    <property type="entry name" value="crotonase-like"/>
    <property type="match status" value="1"/>
</dbReference>
<evidence type="ECO:0000313" key="3">
    <source>
        <dbReference type="EMBL" id="KAK7249808.1"/>
    </source>
</evidence>
<dbReference type="Proteomes" id="UP001363151">
    <property type="component" value="Unassembled WGS sequence"/>
</dbReference>
<dbReference type="PANTHER" id="PTHR42964:SF1">
    <property type="entry name" value="POLYKETIDE BIOSYNTHESIS ENOYL-COA HYDRATASE PKSH-RELATED"/>
    <property type="match status" value="1"/>
</dbReference>
<gene>
    <name evidence="3" type="ORF">SO694_00005044</name>
</gene>
<comment type="similarity">
    <text evidence="1 2">Belongs to the enoyl-CoA hydratase/isomerase family.</text>
</comment>
<organism evidence="3 4">
    <name type="scientific">Aureococcus anophagefferens</name>
    <name type="common">Harmful bloom alga</name>
    <dbReference type="NCBI Taxonomy" id="44056"/>
    <lineage>
        <taxon>Eukaryota</taxon>
        <taxon>Sar</taxon>
        <taxon>Stramenopiles</taxon>
        <taxon>Ochrophyta</taxon>
        <taxon>Pelagophyceae</taxon>
        <taxon>Pelagomonadales</taxon>
        <taxon>Pelagomonadaceae</taxon>
        <taxon>Aureococcus</taxon>
    </lineage>
</organism>
<reference evidence="3 4" key="1">
    <citation type="submission" date="2024-03" db="EMBL/GenBank/DDBJ databases">
        <title>Aureococcus anophagefferens CCMP1851 and Kratosvirus quantuckense: Draft genome of a second virus-susceptible host strain in the model system.</title>
        <authorList>
            <person name="Chase E."/>
            <person name="Truchon A.R."/>
            <person name="Schepens W."/>
            <person name="Wilhelm S.W."/>
        </authorList>
    </citation>
    <scope>NUCLEOTIDE SEQUENCE [LARGE SCALE GENOMIC DNA]</scope>
    <source>
        <strain evidence="3 4">CCMP1851</strain>
    </source>
</reference>
<protein>
    <submittedName>
        <fullName evidence="3">Delta3,5-delta2,4-dienoyl-CoA isomerase</fullName>
    </submittedName>
</protein>
<dbReference type="Gene3D" id="3.90.226.10">
    <property type="entry name" value="2-enoyl-CoA Hydratase, Chain A, domain 1"/>
    <property type="match status" value="1"/>
</dbReference>
<dbReference type="EMBL" id="JBBJCI010000039">
    <property type="protein sequence ID" value="KAK7249808.1"/>
    <property type="molecule type" value="Genomic_DNA"/>
</dbReference>